<dbReference type="InterPro" id="IPR049278">
    <property type="entry name" value="MS_channel_C"/>
</dbReference>
<evidence type="ECO:0000256" key="1">
    <source>
        <dbReference type="ARBA" id="ARBA00004651"/>
    </source>
</evidence>
<feature type="region of interest" description="Disordered" evidence="7">
    <location>
        <begin position="38"/>
        <end position="67"/>
    </location>
</feature>
<keyword evidence="5 8" id="KW-1133">Transmembrane helix</keyword>
<dbReference type="PROSITE" id="PS50914">
    <property type="entry name" value="BON"/>
    <property type="match status" value="1"/>
</dbReference>
<dbReference type="PANTHER" id="PTHR30221:SF1">
    <property type="entry name" value="SMALL-CONDUCTANCE MECHANOSENSITIVE CHANNEL"/>
    <property type="match status" value="1"/>
</dbReference>
<evidence type="ECO:0000256" key="2">
    <source>
        <dbReference type="ARBA" id="ARBA00008017"/>
    </source>
</evidence>
<comment type="caution">
    <text evidence="11">The sequence shown here is derived from an EMBL/GenBank/DDBJ whole genome shotgun (WGS) entry which is preliminary data.</text>
</comment>
<dbReference type="Pfam" id="PF21082">
    <property type="entry name" value="MS_channel_3rd"/>
    <property type="match status" value="1"/>
</dbReference>
<dbReference type="GO" id="GO:0008381">
    <property type="term" value="F:mechanosensitive monoatomic ion channel activity"/>
    <property type="evidence" value="ECO:0007669"/>
    <property type="project" value="InterPro"/>
</dbReference>
<dbReference type="EMBL" id="SIHJ01000001">
    <property type="protein sequence ID" value="TWT36876.1"/>
    <property type="molecule type" value="Genomic_DNA"/>
</dbReference>
<dbReference type="SUPFAM" id="SSF50182">
    <property type="entry name" value="Sm-like ribonucleoproteins"/>
    <property type="match status" value="1"/>
</dbReference>
<evidence type="ECO:0000256" key="7">
    <source>
        <dbReference type="SAM" id="MobiDB-lite"/>
    </source>
</evidence>
<feature type="domain" description="BON" evidence="10">
    <location>
        <begin position="67"/>
        <end position="133"/>
    </location>
</feature>
<feature type="signal peptide" evidence="9">
    <location>
        <begin position="1"/>
        <end position="35"/>
    </location>
</feature>
<feature type="region of interest" description="Disordered" evidence="7">
    <location>
        <begin position="424"/>
        <end position="496"/>
    </location>
</feature>
<dbReference type="PANTHER" id="PTHR30221">
    <property type="entry name" value="SMALL-CONDUCTANCE MECHANOSENSITIVE CHANNEL"/>
    <property type="match status" value="1"/>
</dbReference>
<organism evidence="11 12">
    <name type="scientific">Posidoniimonas corsicana</name>
    <dbReference type="NCBI Taxonomy" id="1938618"/>
    <lineage>
        <taxon>Bacteria</taxon>
        <taxon>Pseudomonadati</taxon>
        <taxon>Planctomycetota</taxon>
        <taxon>Planctomycetia</taxon>
        <taxon>Pirellulales</taxon>
        <taxon>Lacipirellulaceae</taxon>
        <taxon>Posidoniimonas</taxon>
    </lineage>
</organism>
<dbReference type="SUPFAM" id="SSF82689">
    <property type="entry name" value="Mechanosensitive channel protein MscS (YggB), C-terminal domain"/>
    <property type="match status" value="1"/>
</dbReference>
<feature type="transmembrane region" description="Helical" evidence="8">
    <location>
        <begin position="197"/>
        <end position="215"/>
    </location>
</feature>
<dbReference type="InterPro" id="IPR045275">
    <property type="entry name" value="MscS_archaea/bacteria_type"/>
</dbReference>
<dbReference type="InterPro" id="IPR006685">
    <property type="entry name" value="MscS_channel_2nd"/>
</dbReference>
<accession>A0A5C5VE26</accession>
<dbReference type="Pfam" id="PF04972">
    <property type="entry name" value="BON"/>
    <property type="match status" value="1"/>
</dbReference>
<dbReference type="Gene3D" id="1.10.287.1260">
    <property type="match status" value="1"/>
</dbReference>
<keyword evidence="9" id="KW-0732">Signal</keyword>
<evidence type="ECO:0000256" key="6">
    <source>
        <dbReference type="ARBA" id="ARBA00023136"/>
    </source>
</evidence>
<evidence type="ECO:0000256" key="9">
    <source>
        <dbReference type="SAM" id="SignalP"/>
    </source>
</evidence>
<sequence precursor="true">MLRGCLPTPRTADACGLRLLVSLLTVVLLAAAARAQDAADPPPAEPEASAEQTSPQPKDVTVEPRAEDEQIAERLQGILEATGWFRAPVVRVQEGVAFLEGATETDQRSEWAQRLAGRTEDVVAVVNNIEVDTPSLFDFSAANSQLEQMLRGVIQAAPTFLVAVAVLLLTWLAAKVAGVVGRAVANRRVENELLRGMAARFAAVPVLLLGAYLALRVAGLTRLAATVLGGTGLLGIVIGIAFRDIAENYLASILISMRRPFEVGDLVTINEHQGFVQTVTSRGTQIMTLDGNHVQIPNSLVYKSVIENASANPNVRLGFVVGIDYSDSAPAAQDAVLKTLRDHDAVLKDPEPLVLVNELAASTVNLSIYFWVDASKYSHIKVRSAIMRLVKRRLQRDGFTLPDEAREMIFPQGVPVRMIGADAAAGAPPREPARDEPRDQPAALAEADEPEPESTEAEGNLTSEKQEIEQQAAGARKLSDAANLIESPADSQSGGT</sequence>
<feature type="chain" id="PRO_5022675355" evidence="9">
    <location>
        <begin position="36"/>
        <end position="496"/>
    </location>
</feature>
<keyword evidence="6 8" id="KW-0472">Membrane</keyword>
<evidence type="ECO:0000256" key="3">
    <source>
        <dbReference type="ARBA" id="ARBA00022475"/>
    </source>
</evidence>
<name>A0A5C5VE26_9BACT</name>
<protein>
    <submittedName>
        <fullName evidence="11">Low conductance mechanosensitive channel YnaI</fullName>
    </submittedName>
</protein>
<comment type="subcellular location">
    <subcellularLocation>
        <location evidence="1">Cell membrane</location>
        <topology evidence="1">Multi-pass membrane protein</topology>
    </subcellularLocation>
</comment>
<dbReference type="OrthoDB" id="9793781at2"/>
<evidence type="ECO:0000256" key="5">
    <source>
        <dbReference type="ARBA" id="ARBA00022989"/>
    </source>
</evidence>
<feature type="compositionally biased region" description="Low complexity" evidence="7">
    <location>
        <begin position="46"/>
        <end position="55"/>
    </location>
</feature>
<dbReference type="GO" id="GO:0005886">
    <property type="term" value="C:plasma membrane"/>
    <property type="evidence" value="ECO:0007669"/>
    <property type="project" value="UniProtKB-SubCell"/>
</dbReference>
<evidence type="ECO:0000256" key="8">
    <source>
        <dbReference type="SAM" id="Phobius"/>
    </source>
</evidence>
<dbReference type="InterPro" id="IPR011066">
    <property type="entry name" value="MscS_channel_C_sf"/>
</dbReference>
<dbReference type="Proteomes" id="UP000316714">
    <property type="component" value="Unassembled WGS sequence"/>
</dbReference>
<dbReference type="AlphaFoldDB" id="A0A5C5VE26"/>
<feature type="transmembrane region" description="Helical" evidence="8">
    <location>
        <begin position="160"/>
        <end position="185"/>
    </location>
</feature>
<keyword evidence="3" id="KW-1003">Cell membrane</keyword>
<keyword evidence="4 8" id="KW-0812">Transmembrane</keyword>
<feature type="transmembrane region" description="Helical" evidence="8">
    <location>
        <begin position="221"/>
        <end position="242"/>
    </location>
</feature>
<dbReference type="InterPro" id="IPR023408">
    <property type="entry name" value="MscS_beta-dom_sf"/>
</dbReference>
<evidence type="ECO:0000256" key="4">
    <source>
        <dbReference type="ARBA" id="ARBA00022692"/>
    </source>
</evidence>
<dbReference type="Gene3D" id="3.30.70.100">
    <property type="match status" value="1"/>
</dbReference>
<evidence type="ECO:0000313" key="12">
    <source>
        <dbReference type="Proteomes" id="UP000316714"/>
    </source>
</evidence>
<dbReference type="InterPro" id="IPR010920">
    <property type="entry name" value="LSM_dom_sf"/>
</dbReference>
<reference evidence="11 12" key="1">
    <citation type="submission" date="2019-02" db="EMBL/GenBank/DDBJ databases">
        <title>Deep-cultivation of Planctomycetes and their phenomic and genomic characterization uncovers novel biology.</title>
        <authorList>
            <person name="Wiegand S."/>
            <person name="Jogler M."/>
            <person name="Boedeker C."/>
            <person name="Pinto D."/>
            <person name="Vollmers J."/>
            <person name="Rivas-Marin E."/>
            <person name="Kohn T."/>
            <person name="Peeters S.H."/>
            <person name="Heuer A."/>
            <person name="Rast P."/>
            <person name="Oberbeckmann S."/>
            <person name="Bunk B."/>
            <person name="Jeske O."/>
            <person name="Meyerdierks A."/>
            <person name="Storesund J.E."/>
            <person name="Kallscheuer N."/>
            <person name="Luecker S."/>
            <person name="Lage O.M."/>
            <person name="Pohl T."/>
            <person name="Merkel B.J."/>
            <person name="Hornburger P."/>
            <person name="Mueller R.-W."/>
            <person name="Bruemmer F."/>
            <person name="Labrenz M."/>
            <person name="Spormann A.M."/>
            <person name="Op Den Camp H."/>
            <person name="Overmann J."/>
            <person name="Amann R."/>
            <person name="Jetten M.S.M."/>
            <person name="Mascher T."/>
            <person name="Medema M.H."/>
            <person name="Devos D.P."/>
            <person name="Kaster A.-K."/>
            <person name="Ovreas L."/>
            <person name="Rohde M."/>
            <person name="Galperin M.Y."/>
            <person name="Jogler C."/>
        </authorList>
    </citation>
    <scope>NUCLEOTIDE SEQUENCE [LARGE SCALE GENOMIC DNA]</scope>
    <source>
        <strain evidence="11 12">KOR34</strain>
    </source>
</reference>
<dbReference type="Gene3D" id="2.30.30.60">
    <property type="match status" value="1"/>
</dbReference>
<keyword evidence="12" id="KW-1185">Reference proteome</keyword>
<evidence type="ECO:0000313" key="11">
    <source>
        <dbReference type="EMBL" id="TWT36876.1"/>
    </source>
</evidence>
<comment type="similarity">
    <text evidence="2">Belongs to the MscS (TC 1.A.23) family.</text>
</comment>
<dbReference type="Pfam" id="PF00924">
    <property type="entry name" value="MS_channel_2nd"/>
    <property type="match status" value="1"/>
</dbReference>
<gene>
    <name evidence="11" type="primary">ynaI_1</name>
    <name evidence="11" type="ORF">KOR34_18210</name>
</gene>
<evidence type="ECO:0000259" key="10">
    <source>
        <dbReference type="PROSITE" id="PS50914"/>
    </source>
</evidence>
<feature type="compositionally biased region" description="Acidic residues" evidence="7">
    <location>
        <begin position="446"/>
        <end position="456"/>
    </location>
</feature>
<proteinExistence type="inferred from homology"/>
<dbReference type="InterPro" id="IPR007055">
    <property type="entry name" value="BON_dom"/>
</dbReference>